<keyword evidence="3" id="KW-1185">Reference proteome</keyword>
<dbReference type="EMBL" id="BAABME010000282">
    <property type="protein sequence ID" value="GAA0141407.1"/>
    <property type="molecule type" value="Genomic_DNA"/>
</dbReference>
<reference evidence="2 3" key="1">
    <citation type="submission" date="2024-01" db="EMBL/GenBank/DDBJ databases">
        <title>The complete chloroplast genome sequence of Lithospermum erythrorhizon: insights into the phylogenetic relationship among Boraginaceae species and the maternal lineages of purple gromwells.</title>
        <authorList>
            <person name="Okada T."/>
            <person name="Watanabe K."/>
        </authorList>
    </citation>
    <scope>NUCLEOTIDE SEQUENCE [LARGE SCALE GENOMIC DNA]</scope>
</reference>
<protein>
    <submittedName>
        <fullName evidence="2">Uncharacterized protein</fullName>
    </submittedName>
</protein>
<dbReference type="Pfam" id="PF14223">
    <property type="entry name" value="Retrotran_gag_2"/>
    <property type="match status" value="1"/>
</dbReference>
<evidence type="ECO:0000313" key="3">
    <source>
        <dbReference type="Proteomes" id="UP001454036"/>
    </source>
</evidence>
<dbReference type="AlphaFoldDB" id="A0AAV3NRB2"/>
<name>A0AAV3NRB2_LITER</name>
<comment type="caution">
    <text evidence="2">The sequence shown here is derived from an EMBL/GenBank/DDBJ whole genome shotgun (WGS) entry which is preliminary data.</text>
</comment>
<evidence type="ECO:0000313" key="2">
    <source>
        <dbReference type="EMBL" id="GAA0141407.1"/>
    </source>
</evidence>
<dbReference type="PANTHER" id="PTHR47592:SF30">
    <property type="entry name" value="CCHC-TYPE DOMAIN-CONTAINING PROTEIN"/>
    <property type="match status" value="1"/>
</dbReference>
<feature type="compositionally biased region" description="Polar residues" evidence="1">
    <location>
        <begin position="236"/>
        <end position="250"/>
    </location>
</feature>
<gene>
    <name evidence="2" type="ORF">LIER_02556</name>
</gene>
<dbReference type="PANTHER" id="PTHR47592">
    <property type="entry name" value="PBF68 PROTEIN"/>
    <property type="match status" value="1"/>
</dbReference>
<proteinExistence type="predicted"/>
<organism evidence="2 3">
    <name type="scientific">Lithospermum erythrorhizon</name>
    <name type="common">Purple gromwell</name>
    <name type="synonym">Lithospermum officinale var. erythrorhizon</name>
    <dbReference type="NCBI Taxonomy" id="34254"/>
    <lineage>
        <taxon>Eukaryota</taxon>
        <taxon>Viridiplantae</taxon>
        <taxon>Streptophyta</taxon>
        <taxon>Embryophyta</taxon>
        <taxon>Tracheophyta</taxon>
        <taxon>Spermatophyta</taxon>
        <taxon>Magnoliopsida</taxon>
        <taxon>eudicotyledons</taxon>
        <taxon>Gunneridae</taxon>
        <taxon>Pentapetalae</taxon>
        <taxon>asterids</taxon>
        <taxon>lamiids</taxon>
        <taxon>Boraginales</taxon>
        <taxon>Boraginaceae</taxon>
        <taxon>Boraginoideae</taxon>
        <taxon>Lithospermeae</taxon>
        <taxon>Lithospermum</taxon>
    </lineage>
</organism>
<dbReference type="Proteomes" id="UP001454036">
    <property type="component" value="Unassembled WGS sequence"/>
</dbReference>
<evidence type="ECO:0000256" key="1">
    <source>
        <dbReference type="SAM" id="MobiDB-lite"/>
    </source>
</evidence>
<feature type="region of interest" description="Disordered" evidence="1">
    <location>
        <begin position="221"/>
        <end position="254"/>
    </location>
</feature>
<sequence length="276" mass="32225">MKMMLSNMFNDPPVPLATGSLEETRPITAWVKKNEDDVVKYEKDNKTVRYHILNHMVDNLFDLFMIHKSTKVIWEALEKKYRLMMLVRRNMLWENGYLGGSIEEIWADDANKKKYVVGKWLEFKMVDGKPIMYQVHEFENLCTDVTNEGIKLDEVFPANILLEKFPPFWSEYRNRLKHKKRDMPLQELISHMRSEEANRLKDKTDRVTLHNSTNVNMVETTAPSNVNRKQGHKAYQCNSRPQKQASQKTPQAHLAKSDDVIVAIVVVANFVANTND</sequence>
<accession>A0AAV3NRB2</accession>